<dbReference type="PANTHER" id="PTHR46268:SF6">
    <property type="entry name" value="UNIVERSAL STRESS PROTEIN UP12"/>
    <property type="match status" value="1"/>
</dbReference>
<comment type="caution">
    <text evidence="3">The sequence shown here is derived from an EMBL/GenBank/DDBJ whole genome shotgun (WGS) entry which is preliminary data.</text>
</comment>
<evidence type="ECO:0000259" key="2">
    <source>
        <dbReference type="Pfam" id="PF00582"/>
    </source>
</evidence>
<dbReference type="RefSeq" id="WP_388017874.1">
    <property type="nucleotide sequence ID" value="NZ_JBHUDT010000003.1"/>
</dbReference>
<dbReference type="Proteomes" id="UP001597441">
    <property type="component" value="Unassembled WGS sequence"/>
</dbReference>
<dbReference type="SUPFAM" id="SSF48452">
    <property type="entry name" value="TPR-like"/>
    <property type="match status" value="1"/>
</dbReference>
<dbReference type="InterPro" id="IPR011990">
    <property type="entry name" value="TPR-like_helical_dom_sf"/>
</dbReference>
<dbReference type="InterPro" id="IPR014729">
    <property type="entry name" value="Rossmann-like_a/b/a_fold"/>
</dbReference>
<proteinExistence type="inferred from homology"/>
<dbReference type="PANTHER" id="PTHR46268">
    <property type="entry name" value="STRESS RESPONSE PROTEIN NHAX"/>
    <property type="match status" value="1"/>
</dbReference>
<feature type="domain" description="UspA" evidence="2">
    <location>
        <begin position="6"/>
        <end position="135"/>
    </location>
</feature>
<comment type="similarity">
    <text evidence="1">Belongs to the universal stress protein A family.</text>
</comment>
<dbReference type="Gene3D" id="3.40.50.620">
    <property type="entry name" value="HUPs"/>
    <property type="match status" value="2"/>
</dbReference>
<dbReference type="EMBL" id="JBHULK010000003">
    <property type="protein sequence ID" value="MFD2535429.1"/>
    <property type="molecule type" value="Genomic_DNA"/>
</dbReference>
<dbReference type="SUPFAM" id="SSF52402">
    <property type="entry name" value="Adenine nucleotide alpha hydrolases-like"/>
    <property type="match status" value="2"/>
</dbReference>
<evidence type="ECO:0000313" key="4">
    <source>
        <dbReference type="Proteomes" id="UP001597441"/>
    </source>
</evidence>
<dbReference type="CDD" id="cd00293">
    <property type="entry name" value="USP-like"/>
    <property type="match status" value="2"/>
</dbReference>
<sequence>MKILEKVLFAQDFNSSKNLESAAIDIAKTFNSKLIPIHVLPDDLLDSKVKDKVGESALAHLQKTSDGLKKHGVEVDAPLIRYGSPHEAIVKAAVAVNANLILAGSGAHPEDGKFLLGTTTQRIIQNSDKPVLVIKENTNLNIKTILCPVDFSDSSERALNNAIVMARRYNAELVVLSVCEKQTSSWFGSQEYLDKENKVRFEKHATDYETFLKKFNLVDVNFTKESKMGNPAQEILKTVASKKIDLMVMGTHGRTGLNRMIMGSVTEKVIREVPCSFVTLKSEDVINLQLQSDIKDFEKLFEEGIQLAKDGFYEEAIEQFKASLNINNMHVPAYEAIAKVFEKMEAPKKAAMYRKSAKEIKNRMWYSKIEEEVRKLRSS</sequence>
<organism evidence="3 4">
    <name type="scientific">Gelatiniphilus marinus</name>
    <dbReference type="NCBI Taxonomy" id="1759464"/>
    <lineage>
        <taxon>Bacteria</taxon>
        <taxon>Pseudomonadati</taxon>
        <taxon>Bacteroidota</taxon>
        <taxon>Flavobacteriia</taxon>
        <taxon>Flavobacteriales</taxon>
        <taxon>Flavobacteriaceae</taxon>
        <taxon>Gelatiniphilus</taxon>
    </lineage>
</organism>
<reference evidence="4" key="1">
    <citation type="journal article" date="2019" name="Int. J. Syst. Evol. Microbiol.">
        <title>The Global Catalogue of Microorganisms (GCM) 10K type strain sequencing project: providing services to taxonomists for standard genome sequencing and annotation.</title>
        <authorList>
            <consortium name="The Broad Institute Genomics Platform"/>
            <consortium name="The Broad Institute Genome Sequencing Center for Infectious Disease"/>
            <person name="Wu L."/>
            <person name="Ma J."/>
        </authorList>
    </citation>
    <scope>NUCLEOTIDE SEQUENCE [LARGE SCALE GENOMIC DNA]</scope>
    <source>
        <strain evidence="4">KCTC 42903</strain>
    </source>
</reference>
<dbReference type="InterPro" id="IPR006015">
    <property type="entry name" value="Universal_stress_UspA"/>
</dbReference>
<dbReference type="Gene3D" id="1.25.40.10">
    <property type="entry name" value="Tetratricopeptide repeat domain"/>
    <property type="match status" value="1"/>
</dbReference>
<protein>
    <submittedName>
        <fullName evidence="3">Universal stress protein</fullName>
    </submittedName>
</protein>
<gene>
    <name evidence="3" type="ORF">ACFSQS_09985</name>
</gene>
<dbReference type="Pfam" id="PF00582">
    <property type="entry name" value="Usp"/>
    <property type="match status" value="2"/>
</dbReference>
<evidence type="ECO:0000313" key="3">
    <source>
        <dbReference type="EMBL" id="MFD2535429.1"/>
    </source>
</evidence>
<dbReference type="InterPro" id="IPR006016">
    <property type="entry name" value="UspA"/>
</dbReference>
<dbReference type="PRINTS" id="PR01438">
    <property type="entry name" value="UNVRSLSTRESS"/>
</dbReference>
<feature type="domain" description="UspA" evidence="2">
    <location>
        <begin position="142"/>
        <end position="278"/>
    </location>
</feature>
<accession>A0ABW5JV27</accession>
<evidence type="ECO:0000256" key="1">
    <source>
        <dbReference type="ARBA" id="ARBA00008791"/>
    </source>
</evidence>
<name>A0ABW5JV27_9FLAO</name>
<keyword evidence="4" id="KW-1185">Reference proteome</keyword>